<dbReference type="Pfam" id="PF12769">
    <property type="entry name" value="PNTB_4TM"/>
    <property type="match status" value="1"/>
</dbReference>
<feature type="transmembrane region" description="Helical" evidence="24">
    <location>
        <begin position="801"/>
        <end position="821"/>
    </location>
</feature>
<keyword evidence="18 24" id="KW-0472">Membrane</keyword>
<keyword evidence="12" id="KW-0809">Transit peptide</keyword>
<dbReference type="PANTHER" id="PTHR10160:SF19">
    <property type="entry name" value="PROTON-TRANSLOCATING NAD(P)(+) TRANSHYDROGENASE"/>
    <property type="match status" value="1"/>
</dbReference>
<dbReference type="SMART" id="SM01003">
    <property type="entry name" value="AlaDh_PNT_N"/>
    <property type="match status" value="1"/>
</dbReference>
<protein>
    <recommendedName>
        <fullName evidence="22">NAD(P) transhydrogenase, mitochondrial</fullName>
        <ecNumber evidence="5">7.1.1.1</ecNumber>
    </recommendedName>
    <alternativeName>
        <fullName evidence="23">Nicotinamide nucleotide transhydrogenase</fullName>
    </alternativeName>
</protein>
<gene>
    <name evidence="27" type="ORF">GNI_165100</name>
</gene>
<proteinExistence type="inferred from homology"/>
<evidence type="ECO:0000256" key="23">
    <source>
        <dbReference type="ARBA" id="ARBA00079255"/>
    </source>
</evidence>
<feature type="transmembrane region" description="Helical" evidence="24">
    <location>
        <begin position="583"/>
        <end position="600"/>
    </location>
</feature>
<evidence type="ECO:0000256" key="13">
    <source>
        <dbReference type="ARBA" id="ARBA00022967"/>
    </source>
</evidence>
<evidence type="ECO:0000256" key="2">
    <source>
        <dbReference type="ARBA" id="ARBA00004429"/>
    </source>
</evidence>
<comment type="catalytic activity">
    <reaction evidence="19">
        <text>NAD(+) + NADPH + H(+)(in) = NADH + NADP(+) + H(+)(out)</text>
        <dbReference type="Rhea" id="RHEA:47992"/>
        <dbReference type="ChEBI" id="CHEBI:15378"/>
        <dbReference type="ChEBI" id="CHEBI:57540"/>
        <dbReference type="ChEBI" id="CHEBI:57783"/>
        <dbReference type="ChEBI" id="CHEBI:57945"/>
        <dbReference type="ChEBI" id="CHEBI:58349"/>
        <dbReference type="EC" id="7.1.1.1"/>
    </reaction>
</comment>
<dbReference type="GeneID" id="22915712"/>
<dbReference type="VEuPathDB" id="CryptoDB:GNI_165100"/>
<dbReference type="SMART" id="SM01002">
    <property type="entry name" value="AlaDh_PNT_C"/>
    <property type="match status" value="1"/>
</dbReference>
<evidence type="ECO:0000313" key="28">
    <source>
        <dbReference type="Proteomes" id="UP000019763"/>
    </source>
</evidence>
<feature type="domain" description="Alanine dehydrogenase/pyridine nucleotide transhydrogenase N-terminal" evidence="26">
    <location>
        <begin position="38"/>
        <end position="171"/>
    </location>
</feature>
<name>A0A023AY66_GRENI</name>
<dbReference type="AlphaFoldDB" id="A0A023AY66"/>
<dbReference type="Proteomes" id="UP000019763">
    <property type="component" value="Unassembled WGS sequence"/>
</dbReference>
<keyword evidence="10" id="KW-0999">Mitochondrion inner membrane</keyword>
<evidence type="ECO:0000256" key="3">
    <source>
        <dbReference type="ARBA" id="ARBA00005624"/>
    </source>
</evidence>
<evidence type="ECO:0000256" key="6">
    <source>
        <dbReference type="ARBA" id="ARBA00022475"/>
    </source>
</evidence>
<keyword evidence="8 24" id="KW-0812">Transmembrane</keyword>
<comment type="subunit">
    <text evidence="4">Homodimer.</text>
</comment>
<feature type="transmembrane region" description="Helical" evidence="24">
    <location>
        <begin position="460"/>
        <end position="482"/>
    </location>
</feature>
<evidence type="ECO:0000256" key="16">
    <source>
        <dbReference type="ARBA" id="ARBA00023027"/>
    </source>
</evidence>
<dbReference type="GO" id="GO:0005743">
    <property type="term" value="C:mitochondrial inner membrane"/>
    <property type="evidence" value="ECO:0007669"/>
    <property type="project" value="UniProtKB-SubCell"/>
</dbReference>
<evidence type="ECO:0000256" key="12">
    <source>
        <dbReference type="ARBA" id="ARBA00022946"/>
    </source>
</evidence>
<keyword evidence="13" id="KW-1278">Translocase</keyword>
<evidence type="ECO:0000256" key="4">
    <source>
        <dbReference type="ARBA" id="ARBA00011738"/>
    </source>
</evidence>
<dbReference type="InterPro" id="IPR036291">
    <property type="entry name" value="NAD(P)-bd_dom_sf"/>
</dbReference>
<evidence type="ECO:0000256" key="15">
    <source>
        <dbReference type="ARBA" id="ARBA00022990"/>
    </source>
</evidence>
<evidence type="ECO:0000256" key="14">
    <source>
        <dbReference type="ARBA" id="ARBA00022989"/>
    </source>
</evidence>
<dbReference type="CDD" id="cd05304">
    <property type="entry name" value="Rubrum_tdh"/>
    <property type="match status" value="1"/>
</dbReference>
<sequence>MEGSLLQRLLCYEDQIQNGKENVALSVPVERVSISVIGCPKETYRGEARVAMTPETSAQFVKNGFTVKVEEGAGMLANYTDAMYSEAGAIIVSREEAWRCELVLKVRAPDAVEVALLSSGGMLISLLWPAQNVEVVKMLVERGVTAFGMDQIPRISRAQVFDALSSMANIAGYKAVVEASHLFGRFLGGQMTAAGRIPPAKVLIVGAGVAGLSAIATAKKMGAVVRCFDTRPACKEQVESLGGEFLDLPGFELAEGSGGYAKEMTPEFIQAEMLLFRTQAQDVDIIITTALIPGRPAPKLFTADMIALMRPGSVTVDLAAEQGGNIETTVQDACITTANGVTCVGYTDLPSRLPTQASRLYAQNVAKFVLALKDKNTKDLLLNFGDLVARASIVTHRGEKLWPAPRHLFPAPPAPRAKPAAAASAAPEEERKKTLATALSVAFGLCSLISLNVLSHDVNLLTMVVVFALAGTAGYQAVWGVTPALHTPLMSVTNAISGVTALGGMVLLATARESFALSLGALATGASFVNIIGGFTVTARMLDMFRRPGDPEEHNYLYGIPAAAAGVVYVIADGVLGVDISELTYLAASLCCVVAIGALSKQTTARFGNAMGVVGVFLGVLCTLGLTLDKSSFRARLLAGALVCAGAVGGLWVGNRVGVTELPQTVAGFHSLVGLAAMLTSLGHFVVHPYSDTEYSSTAGAAAAAGTFIGAVTLTGSLVAFAKLHGLVKSKPLSLPGKNKLNLTLLVVQAALFVFFIQGGNGGSVAVLADATGLQLLLATAALALFLGWHSVASIGGGDMPVCITVLNSYSGWALVAEGFMLDNLMLTIVGSLIGFSGGILSYIMCVAMNRSLANVLFGGYATAAPSPARSRDQQIRSHREATVEEVVEALAQAQRVIVVPGYGMAVARAQYAVAELAQVLRAKKVNVRFGIHPVAGRMPGQMNVLLAEAGVPYDWVEEMEEINDDFAATDVALVVGANDITNSAAEEDPQCAIAGMPVLQVWKAKTCVYLKRSMGAGYADLDNPVFFKENTLMLLGDAKKTTDQLAAKLNTYFQV</sequence>
<comment type="caution">
    <text evidence="27">The sequence shown here is derived from an EMBL/GenBank/DDBJ whole genome shotgun (WGS) entry which is preliminary data.</text>
</comment>
<evidence type="ECO:0000256" key="18">
    <source>
        <dbReference type="ARBA" id="ARBA00023136"/>
    </source>
</evidence>
<dbReference type="InterPro" id="IPR024605">
    <property type="entry name" value="NADP_transhyd_a_C"/>
</dbReference>
<evidence type="ECO:0000256" key="19">
    <source>
        <dbReference type="ARBA" id="ARBA00048202"/>
    </source>
</evidence>
<keyword evidence="9" id="KW-0547">Nucleotide-binding</keyword>
<dbReference type="InterPro" id="IPR026255">
    <property type="entry name" value="NADP_transhyd_a"/>
</dbReference>
<accession>A0A023AY66</accession>
<evidence type="ECO:0000313" key="27">
    <source>
        <dbReference type="EMBL" id="EZG43604.1"/>
    </source>
</evidence>
<feature type="transmembrane region" description="Helical" evidence="24">
    <location>
        <begin position="556"/>
        <end position="577"/>
    </location>
</feature>
<feature type="domain" description="Alanine dehydrogenase/pyridine nucleotide transhydrogenase NAD(H)-binding" evidence="25">
    <location>
        <begin position="180"/>
        <end position="345"/>
    </location>
</feature>
<comment type="similarity">
    <text evidence="21">In the C-terminal section; belongs to the PNT beta subunit family.</text>
</comment>
<keyword evidence="15" id="KW-0007">Acetylation</keyword>
<dbReference type="SUPFAM" id="SSF52467">
    <property type="entry name" value="DHS-like NAD/FAD-binding domain"/>
    <property type="match status" value="1"/>
</dbReference>
<dbReference type="Gene3D" id="3.40.50.720">
    <property type="entry name" value="NAD(P)-binding Rossmann-like Domain"/>
    <property type="match status" value="2"/>
</dbReference>
<evidence type="ECO:0000259" key="25">
    <source>
        <dbReference type="SMART" id="SM01002"/>
    </source>
</evidence>
<dbReference type="EC" id="7.1.1.1" evidence="5"/>
<evidence type="ECO:0000256" key="21">
    <source>
        <dbReference type="ARBA" id="ARBA00061558"/>
    </source>
</evidence>
<evidence type="ECO:0000256" key="9">
    <source>
        <dbReference type="ARBA" id="ARBA00022741"/>
    </source>
</evidence>
<dbReference type="NCBIfam" id="TIGR00561">
    <property type="entry name" value="pntA"/>
    <property type="match status" value="1"/>
</dbReference>
<dbReference type="FunFam" id="3.40.50.720:FF:000028">
    <property type="entry name" value="NAD(P) transhydrogenase subunit alpha"/>
    <property type="match status" value="1"/>
</dbReference>
<dbReference type="Pfam" id="PF05222">
    <property type="entry name" value="AlaDh_PNT_N"/>
    <property type="match status" value="1"/>
</dbReference>
<evidence type="ECO:0000256" key="10">
    <source>
        <dbReference type="ARBA" id="ARBA00022792"/>
    </source>
</evidence>
<keyword evidence="11" id="KW-0521">NADP</keyword>
<evidence type="ECO:0000256" key="17">
    <source>
        <dbReference type="ARBA" id="ARBA00023128"/>
    </source>
</evidence>
<dbReference type="GO" id="GO:0050661">
    <property type="term" value="F:NADP binding"/>
    <property type="evidence" value="ECO:0007669"/>
    <property type="project" value="TreeGrafter"/>
</dbReference>
<feature type="transmembrane region" description="Helical" evidence="24">
    <location>
        <begin position="489"/>
        <end position="509"/>
    </location>
</feature>
<evidence type="ECO:0000256" key="8">
    <source>
        <dbReference type="ARBA" id="ARBA00022692"/>
    </source>
</evidence>
<dbReference type="GO" id="GO:0016491">
    <property type="term" value="F:oxidoreductase activity"/>
    <property type="evidence" value="ECO:0007669"/>
    <property type="project" value="UniProtKB-KW"/>
</dbReference>
<dbReference type="NCBIfam" id="NF006942">
    <property type="entry name" value="PRK09424.1"/>
    <property type="match status" value="1"/>
</dbReference>
<reference evidence="27" key="1">
    <citation type="submission" date="2013-12" db="EMBL/GenBank/DDBJ databases">
        <authorList>
            <person name="Omoto C.K."/>
            <person name="Sibley D."/>
            <person name="Venepally P."/>
            <person name="Hadjithomas M."/>
            <person name="Karamycheva S."/>
            <person name="Brunk B."/>
            <person name="Roos D."/>
            <person name="Caler E."/>
            <person name="Lorenzi H."/>
        </authorList>
    </citation>
    <scope>NUCLEOTIDE SEQUENCE</scope>
</reference>
<evidence type="ECO:0000256" key="7">
    <source>
        <dbReference type="ARBA" id="ARBA00022519"/>
    </source>
</evidence>
<dbReference type="GO" id="GO:0008750">
    <property type="term" value="F:proton-translocating NAD(P)+ transhydrogenase activity"/>
    <property type="evidence" value="ECO:0007669"/>
    <property type="project" value="UniProtKB-EC"/>
</dbReference>
<dbReference type="EMBL" id="AFNH02001231">
    <property type="protein sequence ID" value="EZG43604.1"/>
    <property type="molecule type" value="Genomic_DNA"/>
</dbReference>
<dbReference type="InterPro" id="IPR029035">
    <property type="entry name" value="DHS-like_NAD/FAD-binding_dom"/>
</dbReference>
<keyword evidence="7" id="KW-0997">Cell inner membrane</keyword>
<dbReference type="OMA" id="EQCREVD"/>
<evidence type="ECO:0000256" key="20">
    <source>
        <dbReference type="ARBA" id="ARBA00054910"/>
    </source>
</evidence>
<keyword evidence="28" id="KW-1185">Reference proteome</keyword>
<feature type="transmembrane region" description="Helical" evidence="24">
    <location>
        <begin position="827"/>
        <end position="848"/>
    </location>
</feature>
<dbReference type="FunFam" id="3.40.50.1220:FF:000002">
    <property type="entry name" value="NAD(P) transhydrogenase subunit beta"/>
    <property type="match status" value="1"/>
</dbReference>
<comment type="subcellular location">
    <subcellularLocation>
        <location evidence="2">Cell inner membrane</location>
        <topology evidence="2">Multi-pass membrane protein</topology>
    </subcellularLocation>
    <subcellularLocation>
        <location evidence="1">Mitochondrion inner membrane</location>
        <topology evidence="1">Multi-pass membrane protein</topology>
        <orientation evidence="1">Matrix side</orientation>
    </subcellularLocation>
</comment>
<dbReference type="GO" id="GO:0005886">
    <property type="term" value="C:plasma membrane"/>
    <property type="evidence" value="ECO:0007669"/>
    <property type="project" value="UniProtKB-SubCell"/>
</dbReference>
<feature type="transmembrane region" description="Helical" evidence="24">
    <location>
        <begin position="633"/>
        <end position="654"/>
    </location>
</feature>
<organism evidence="27 28">
    <name type="scientific">Gregarina niphandrodes</name>
    <name type="common">Septate eugregarine</name>
    <dbReference type="NCBI Taxonomy" id="110365"/>
    <lineage>
        <taxon>Eukaryota</taxon>
        <taxon>Sar</taxon>
        <taxon>Alveolata</taxon>
        <taxon>Apicomplexa</taxon>
        <taxon>Conoidasida</taxon>
        <taxon>Gregarinasina</taxon>
        <taxon>Eugregarinorida</taxon>
        <taxon>Gregarinidae</taxon>
        <taxon>Gregarina</taxon>
    </lineage>
</organism>
<keyword evidence="27" id="KW-0560">Oxidoreductase</keyword>
<evidence type="ECO:0000259" key="26">
    <source>
        <dbReference type="SMART" id="SM01003"/>
    </source>
</evidence>
<evidence type="ECO:0000256" key="1">
    <source>
        <dbReference type="ARBA" id="ARBA00004292"/>
    </source>
</evidence>
<comment type="function">
    <text evidence="20">The transhydrogenation between NADH and NADP is coupled to respiration and ATP hydrolysis and functions as a proton pump across the membrane. May play a role in reactive oxygen species (ROS) detoxification in the adrenal gland.</text>
</comment>
<keyword evidence="14 24" id="KW-1133">Transmembrane helix</keyword>
<feature type="transmembrane region" description="Helical" evidence="24">
    <location>
        <begin position="666"/>
        <end position="687"/>
    </location>
</feature>
<keyword evidence="16" id="KW-0520">NAD</keyword>
<dbReference type="RefSeq" id="XP_011133170.1">
    <property type="nucleotide sequence ID" value="XM_011134868.1"/>
</dbReference>
<dbReference type="GO" id="GO:0006740">
    <property type="term" value="P:NADPH regeneration"/>
    <property type="evidence" value="ECO:0007669"/>
    <property type="project" value="TreeGrafter"/>
</dbReference>
<dbReference type="InterPro" id="IPR007886">
    <property type="entry name" value="AlaDH/PNT_N"/>
</dbReference>
<keyword evidence="6" id="KW-1003">Cell membrane</keyword>
<feature type="transmembrane region" description="Helical" evidence="24">
    <location>
        <begin position="515"/>
        <end position="535"/>
    </location>
</feature>
<feature type="transmembrane region" description="Helical" evidence="24">
    <location>
        <begin position="607"/>
        <end position="627"/>
    </location>
</feature>
<dbReference type="OrthoDB" id="37244at2759"/>
<dbReference type="InterPro" id="IPR034300">
    <property type="entry name" value="PNTB-like"/>
</dbReference>
<dbReference type="SUPFAM" id="SSF51735">
    <property type="entry name" value="NAD(P)-binding Rossmann-fold domains"/>
    <property type="match status" value="1"/>
</dbReference>
<evidence type="ECO:0000256" key="11">
    <source>
        <dbReference type="ARBA" id="ARBA00022857"/>
    </source>
</evidence>
<evidence type="ECO:0000256" key="24">
    <source>
        <dbReference type="SAM" id="Phobius"/>
    </source>
</evidence>
<dbReference type="Pfam" id="PF02233">
    <property type="entry name" value="PNTB"/>
    <property type="match status" value="1"/>
</dbReference>
<comment type="similarity">
    <text evidence="3">In the N-terminal section; belongs to the AlaDH/PNT family.</text>
</comment>
<evidence type="ECO:0000256" key="22">
    <source>
        <dbReference type="ARBA" id="ARBA00074145"/>
    </source>
</evidence>
<feature type="transmembrane region" description="Helical" evidence="24">
    <location>
        <begin position="699"/>
        <end position="721"/>
    </location>
</feature>
<evidence type="ECO:0000256" key="5">
    <source>
        <dbReference type="ARBA" id="ARBA00012943"/>
    </source>
</evidence>
<dbReference type="Gene3D" id="3.40.50.1220">
    <property type="entry name" value="TPP-binding domain"/>
    <property type="match status" value="1"/>
</dbReference>
<dbReference type="PANTHER" id="PTHR10160">
    <property type="entry name" value="NAD(P) TRANSHYDROGENASE"/>
    <property type="match status" value="1"/>
</dbReference>
<dbReference type="Pfam" id="PF01262">
    <property type="entry name" value="AlaDh_PNT_C"/>
    <property type="match status" value="1"/>
</dbReference>
<dbReference type="SUPFAM" id="SSF52283">
    <property type="entry name" value="Formate/glycerate dehydrogenase catalytic domain-like"/>
    <property type="match status" value="1"/>
</dbReference>
<keyword evidence="17" id="KW-0496">Mitochondrion</keyword>
<dbReference type="eggNOG" id="ENOG502QQ0A">
    <property type="taxonomic scope" value="Eukaryota"/>
</dbReference>
<feature type="transmembrane region" description="Helical" evidence="24">
    <location>
        <begin position="741"/>
        <end position="759"/>
    </location>
</feature>
<dbReference type="InterPro" id="IPR007698">
    <property type="entry name" value="AlaDH/PNT_NAD(H)-bd"/>
</dbReference>
<feature type="transmembrane region" description="Helical" evidence="24">
    <location>
        <begin position="765"/>
        <end position="789"/>
    </location>
</feature>